<dbReference type="RefSeq" id="XP_009038872.1">
    <property type="nucleotide sequence ID" value="XM_009040624.1"/>
</dbReference>
<protein>
    <recommendedName>
        <fullName evidence="3">MobA-like NTP transferase domain-containing protein</fullName>
    </recommendedName>
</protein>
<dbReference type="SUPFAM" id="SSF53448">
    <property type="entry name" value="Nucleotide-diphospho-sugar transferases"/>
    <property type="match status" value="1"/>
</dbReference>
<dbReference type="KEGG" id="aaf:AURANDRAFT_65664"/>
<dbReference type="OrthoDB" id="10260017at2759"/>
<dbReference type="PANTHER" id="PTHR43584:SF5">
    <property type="entry name" value="PROTEIN LICC"/>
    <property type="match status" value="1"/>
</dbReference>
<keyword evidence="5" id="KW-1185">Reference proteome</keyword>
<keyword evidence="2" id="KW-0548">Nucleotidyltransferase</keyword>
<evidence type="ECO:0000256" key="2">
    <source>
        <dbReference type="ARBA" id="ARBA00022695"/>
    </source>
</evidence>
<dbReference type="Pfam" id="PF12804">
    <property type="entry name" value="NTP_transf_3"/>
    <property type="match status" value="1"/>
</dbReference>
<dbReference type="InterPro" id="IPR029044">
    <property type="entry name" value="Nucleotide-diphossugar_trans"/>
</dbReference>
<dbReference type="InParanoid" id="F0YEQ5"/>
<dbReference type="eggNOG" id="ENOG502T202">
    <property type="taxonomic scope" value="Eukaryota"/>
</dbReference>
<sequence length="819" mass="85762">MQQPRGPATLCIKAKEIDALYDALGKIQRAFAAAAIPWTLTGGSALGAVRSASILFCDDDIDLAVLGREHFERARRALRAIPGLRHAPAGGRNGLCWDRVRPEASPGVWVDVFLLVEYASLDALREAVATKRNGSPQDGAVVAAAVAPCAALPADAWPLWHFGEIEARGAGLAIQKWPGEFVTRPELPFRGGGHAFGPLADVPLPPRPLSYLVRAFGDDCLAVYYVDREHEQYRTGNAAGAPPRREKTALAPELYRPVMPSRRDARVRSDHGLPRLRAKVAAMAAAEGLAAPPRLPPPRLLVVSNGPVAEAFERDAGHGRYALGWGAPIRAADVVRAAAGYEAVVCAAETVCANDLEPLRRACERAGVGCRVVGERGDRTPDGDDDPEARGFRRWCRAAVAGPWYAPAGAAGDLDAPGFLRGRAVLAARRAVLASGVRAHPPKQPLVVLAAGVGSRLRASTNVTLPKCCVDVGGRSIFERMASNAAAAGVEAVVVVVGFRRDVVEAHVEAACAKLGMEATFVVNDDFASTNTCKSLLAALRAAPSLLDGFLLADGDLVCDAEVFDRVARFPGSCAAVARPSPLAASSEDAEAVRCLTNARHQITKIGKAIGPGSVGECVGLYGVSGAAVAGARLPFFLDASEASEYYEDSFDRALRAGGPRRLDMVALDVTGFACVEVDDGEDLAAAVGAVGVVAPPVVDGVAVADLPAAEAAAEDAVAPAAAVPETARHPEDGRVTPCEGPGAEDALPAADDVETVALPEAERLDYVRMKEELEAMKRTNADARALFRGLEIDDIDADLDALAGRPPVGDAAPAWNTR</sequence>
<name>F0YEQ5_AURAN</name>
<dbReference type="GO" id="GO:0016779">
    <property type="term" value="F:nucleotidyltransferase activity"/>
    <property type="evidence" value="ECO:0007669"/>
    <property type="project" value="UniProtKB-KW"/>
</dbReference>
<gene>
    <name evidence="4" type="ORF">AURANDRAFT_65664</name>
</gene>
<dbReference type="Proteomes" id="UP000002729">
    <property type="component" value="Unassembled WGS sequence"/>
</dbReference>
<dbReference type="InterPro" id="IPR025877">
    <property type="entry name" value="MobA-like_NTP_Trfase"/>
</dbReference>
<proteinExistence type="predicted"/>
<feature type="domain" description="MobA-like NTP transferase" evidence="3">
    <location>
        <begin position="447"/>
        <end position="588"/>
    </location>
</feature>
<dbReference type="AlphaFoldDB" id="F0YEQ5"/>
<dbReference type="InterPro" id="IPR050065">
    <property type="entry name" value="GlmU-like"/>
</dbReference>
<keyword evidence="1" id="KW-0808">Transferase</keyword>
<evidence type="ECO:0000256" key="1">
    <source>
        <dbReference type="ARBA" id="ARBA00022679"/>
    </source>
</evidence>
<reference evidence="4 5" key="1">
    <citation type="journal article" date="2011" name="Proc. Natl. Acad. Sci. U.S.A.">
        <title>Niche of harmful alga Aureococcus anophagefferens revealed through ecogenomics.</title>
        <authorList>
            <person name="Gobler C.J."/>
            <person name="Berry D.L."/>
            <person name="Dyhrman S.T."/>
            <person name="Wilhelm S.W."/>
            <person name="Salamov A."/>
            <person name="Lobanov A.V."/>
            <person name="Zhang Y."/>
            <person name="Collier J.L."/>
            <person name="Wurch L.L."/>
            <person name="Kustka A.B."/>
            <person name="Dill B.D."/>
            <person name="Shah M."/>
            <person name="VerBerkmoes N.C."/>
            <person name="Kuo A."/>
            <person name="Terry A."/>
            <person name="Pangilinan J."/>
            <person name="Lindquist E.A."/>
            <person name="Lucas S."/>
            <person name="Paulsen I.T."/>
            <person name="Hattenrath-Lehmann T.K."/>
            <person name="Talmage S.C."/>
            <person name="Walker E.A."/>
            <person name="Koch F."/>
            <person name="Burson A.M."/>
            <person name="Marcoval M.A."/>
            <person name="Tang Y.Z."/>
            <person name="Lecleir G.R."/>
            <person name="Coyne K.J."/>
            <person name="Berg G.M."/>
            <person name="Bertrand E.M."/>
            <person name="Saito M.A."/>
            <person name="Gladyshev V.N."/>
            <person name="Grigoriev I.V."/>
        </authorList>
    </citation>
    <scope>NUCLEOTIDE SEQUENCE [LARGE SCALE GENOMIC DNA]</scope>
    <source>
        <strain evidence="5">CCMP 1984</strain>
    </source>
</reference>
<accession>F0YEQ5</accession>
<dbReference type="PANTHER" id="PTHR43584">
    <property type="entry name" value="NUCLEOTIDYL TRANSFERASE"/>
    <property type="match status" value="1"/>
</dbReference>
<evidence type="ECO:0000259" key="3">
    <source>
        <dbReference type="Pfam" id="PF12804"/>
    </source>
</evidence>
<dbReference type="GeneID" id="20225451"/>
<organism evidence="5">
    <name type="scientific">Aureococcus anophagefferens</name>
    <name type="common">Harmful bloom alga</name>
    <dbReference type="NCBI Taxonomy" id="44056"/>
    <lineage>
        <taxon>Eukaryota</taxon>
        <taxon>Sar</taxon>
        <taxon>Stramenopiles</taxon>
        <taxon>Ochrophyta</taxon>
        <taxon>Pelagophyceae</taxon>
        <taxon>Pelagomonadales</taxon>
        <taxon>Pelagomonadaceae</taxon>
        <taxon>Aureococcus</taxon>
    </lineage>
</organism>
<evidence type="ECO:0000313" key="4">
    <source>
        <dbReference type="EMBL" id="EGB06292.1"/>
    </source>
</evidence>
<evidence type="ECO:0000313" key="5">
    <source>
        <dbReference type="Proteomes" id="UP000002729"/>
    </source>
</evidence>
<dbReference type="EMBL" id="GL833135">
    <property type="protein sequence ID" value="EGB06292.1"/>
    <property type="molecule type" value="Genomic_DNA"/>
</dbReference>
<dbReference type="Gene3D" id="3.90.550.10">
    <property type="entry name" value="Spore Coat Polysaccharide Biosynthesis Protein SpsA, Chain A"/>
    <property type="match status" value="1"/>
</dbReference>